<name>A0A160KWZ5_9MICO</name>
<dbReference type="EMBL" id="CP015515">
    <property type="protein sequence ID" value="AND17988.1"/>
    <property type="molecule type" value="Genomic_DNA"/>
</dbReference>
<evidence type="ECO:0000313" key="2">
    <source>
        <dbReference type="EMBL" id="AND17988.1"/>
    </source>
</evidence>
<keyword evidence="3" id="KW-1185">Reference proteome</keyword>
<organism evidence="2 3">
    <name type="scientific">Rathayibacter tritici</name>
    <dbReference type="NCBI Taxonomy" id="33888"/>
    <lineage>
        <taxon>Bacteria</taxon>
        <taxon>Bacillati</taxon>
        <taxon>Actinomycetota</taxon>
        <taxon>Actinomycetes</taxon>
        <taxon>Micrococcales</taxon>
        <taxon>Microbacteriaceae</taxon>
        <taxon>Rathayibacter</taxon>
    </lineage>
</organism>
<protein>
    <submittedName>
        <fullName evidence="2">Uncharacterized protein</fullName>
    </submittedName>
</protein>
<reference evidence="2 3" key="1">
    <citation type="submission" date="2016-05" db="EMBL/GenBank/DDBJ databases">
        <title>Complete genome sequence of Rathayibacter tritici NCPPB 1953.</title>
        <authorList>
            <person name="Park J."/>
            <person name="Lee H.-H."/>
            <person name="Lee S.-W."/>
            <person name="Seo Y.-S."/>
        </authorList>
    </citation>
    <scope>NUCLEOTIDE SEQUENCE [LARGE SCALE GENOMIC DNA]</scope>
    <source>
        <strain evidence="2 3">NCPPB 1953</strain>
    </source>
</reference>
<dbReference type="KEGG" id="rtn:A6122_2880"/>
<dbReference type="SUPFAM" id="SSF55931">
    <property type="entry name" value="Glutamine synthetase/guanido kinase"/>
    <property type="match status" value="1"/>
</dbReference>
<dbReference type="Proteomes" id="UP000077071">
    <property type="component" value="Chromosome"/>
</dbReference>
<dbReference type="Pfam" id="PF04107">
    <property type="entry name" value="GCS2"/>
    <property type="match status" value="1"/>
</dbReference>
<comment type="catalytic activity">
    <reaction evidence="1">
        <text>L-cysteine + L-glutamate + ATP = gamma-L-glutamyl-L-cysteine + ADP + phosphate + H(+)</text>
        <dbReference type="Rhea" id="RHEA:13285"/>
        <dbReference type="ChEBI" id="CHEBI:15378"/>
        <dbReference type="ChEBI" id="CHEBI:29985"/>
        <dbReference type="ChEBI" id="CHEBI:30616"/>
        <dbReference type="ChEBI" id="CHEBI:35235"/>
        <dbReference type="ChEBI" id="CHEBI:43474"/>
        <dbReference type="ChEBI" id="CHEBI:58173"/>
        <dbReference type="ChEBI" id="CHEBI:456216"/>
        <dbReference type="EC" id="6.3.2.2"/>
    </reaction>
</comment>
<dbReference type="InterPro" id="IPR006336">
    <property type="entry name" value="GCS2"/>
</dbReference>
<dbReference type="STRING" id="33888.A6122_2880"/>
<proteinExistence type="predicted"/>
<accession>A0A160KWZ5</accession>
<evidence type="ECO:0000256" key="1">
    <source>
        <dbReference type="ARBA" id="ARBA00048819"/>
    </source>
</evidence>
<gene>
    <name evidence="2" type="ORF">A6122_2880</name>
</gene>
<sequence length="70" mass="7521">MHVGVASPEEGIAVLDRLRALLALSTNSPLNSGVDTGFASWRYQSWGRWPTAGPVGIWGDLAQCTPKTPR</sequence>
<dbReference type="InterPro" id="IPR014746">
    <property type="entry name" value="Gln_synth/guanido_kin_cat_dom"/>
</dbReference>
<dbReference type="Gene3D" id="3.30.590.20">
    <property type="match status" value="1"/>
</dbReference>
<dbReference type="GO" id="GO:0004357">
    <property type="term" value="F:glutamate-cysteine ligase activity"/>
    <property type="evidence" value="ECO:0007669"/>
    <property type="project" value="UniProtKB-EC"/>
</dbReference>
<dbReference type="AlphaFoldDB" id="A0A160KWZ5"/>
<dbReference type="GO" id="GO:0042398">
    <property type="term" value="P:modified amino acid biosynthetic process"/>
    <property type="evidence" value="ECO:0007669"/>
    <property type="project" value="InterPro"/>
</dbReference>
<evidence type="ECO:0000313" key="3">
    <source>
        <dbReference type="Proteomes" id="UP000077071"/>
    </source>
</evidence>